<name>A0AA39V2I0_ACESA</name>
<dbReference type="AlphaFoldDB" id="A0AA39V2I0"/>
<sequence>MDPHIDLNQELSDCGNNNGCGKEHVDCENNDGGGEEHIDSGNNDGGSLIEEQKFLEPCNGMEFESDANAYSYYLQYAKQIGFSASKTQCRRSKVTMEGIEAKYACTREGTKRKLMLLILALA</sequence>
<accession>A0AA39V2I0</accession>
<organism evidence="2 3">
    <name type="scientific">Acer saccharum</name>
    <name type="common">Sugar maple</name>
    <dbReference type="NCBI Taxonomy" id="4024"/>
    <lineage>
        <taxon>Eukaryota</taxon>
        <taxon>Viridiplantae</taxon>
        <taxon>Streptophyta</taxon>
        <taxon>Embryophyta</taxon>
        <taxon>Tracheophyta</taxon>
        <taxon>Spermatophyta</taxon>
        <taxon>Magnoliopsida</taxon>
        <taxon>eudicotyledons</taxon>
        <taxon>Gunneridae</taxon>
        <taxon>Pentapetalae</taxon>
        <taxon>rosids</taxon>
        <taxon>malvids</taxon>
        <taxon>Sapindales</taxon>
        <taxon>Sapindaceae</taxon>
        <taxon>Hippocastanoideae</taxon>
        <taxon>Acereae</taxon>
        <taxon>Acer</taxon>
    </lineage>
</organism>
<evidence type="ECO:0000313" key="3">
    <source>
        <dbReference type="Proteomes" id="UP001168877"/>
    </source>
</evidence>
<gene>
    <name evidence="2" type="ORF">LWI29_023069</name>
</gene>
<dbReference type="Pfam" id="PF03101">
    <property type="entry name" value="FAR1"/>
    <property type="match status" value="1"/>
</dbReference>
<comment type="caution">
    <text evidence="2">The sequence shown here is derived from an EMBL/GenBank/DDBJ whole genome shotgun (WGS) entry which is preliminary data.</text>
</comment>
<reference evidence="2" key="2">
    <citation type="submission" date="2023-06" db="EMBL/GenBank/DDBJ databases">
        <authorList>
            <person name="Swenson N.G."/>
            <person name="Wegrzyn J.L."/>
            <person name="Mcevoy S.L."/>
        </authorList>
    </citation>
    <scope>NUCLEOTIDE SEQUENCE</scope>
    <source>
        <strain evidence="2">NS2018</strain>
        <tissue evidence="2">Leaf</tissue>
    </source>
</reference>
<reference evidence="2" key="1">
    <citation type="journal article" date="2022" name="Plant J.">
        <title>Strategies of tolerance reflected in two North American maple genomes.</title>
        <authorList>
            <person name="McEvoy S.L."/>
            <person name="Sezen U.U."/>
            <person name="Trouern-Trend A."/>
            <person name="McMahon S.M."/>
            <person name="Schaberg P.G."/>
            <person name="Yang J."/>
            <person name="Wegrzyn J.L."/>
            <person name="Swenson N.G."/>
        </authorList>
    </citation>
    <scope>NUCLEOTIDE SEQUENCE</scope>
    <source>
        <strain evidence="2">NS2018</strain>
    </source>
</reference>
<dbReference type="PANTHER" id="PTHR46328">
    <property type="entry name" value="FAR-RED IMPAIRED RESPONSIVE (FAR1) FAMILY PROTEIN-RELATED"/>
    <property type="match status" value="1"/>
</dbReference>
<dbReference type="EMBL" id="JAUESC010000386">
    <property type="protein sequence ID" value="KAK0576774.1"/>
    <property type="molecule type" value="Genomic_DNA"/>
</dbReference>
<dbReference type="Proteomes" id="UP001168877">
    <property type="component" value="Unassembled WGS sequence"/>
</dbReference>
<evidence type="ECO:0000259" key="1">
    <source>
        <dbReference type="Pfam" id="PF03101"/>
    </source>
</evidence>
<feature type="domain" description="FAR1" evidence="1">
    <location>
        <begin position="71"/>
        <end position="113"/>
    </location>
</feature>
<keyword evidence="3" id="KW-1185">Reference proteome</keyword>
<dbReference type="InterPro" id="IPR004330">
    <property type="entry name" value="FAR1_DNA_bnd_dom"/>
</dbReference>
<proteinExistence type="predicted"/>
<dbReference type="PANTHER" id="PTHR46328:SF43">
    <property type="entry name" value="FAR1 DOMAIN-CONTAINING PROTEIN"/>
    <property type="match status" value="1"/>
</dbReference>
<protein>
    <recommendedName>
        <fullName evidence="1">FAR1 domain-containing protein</fullName>
    </recommendedName>
</protein>
<evidence type="ECO:0000313" key="2">
    <source>
        <dbReference type="EMBL" id="KAK0576774.1"/>
    </source>
</evidence>